<dbReference type="Proteomes" id="UP000620224">
    <property type="component" value="Unassembled WGS sequence"/>
</dbReference>
<evidence type="ECO:0000313" key="3">
    <source>
        <dbReference type="Proteomes" id="UP000620224"/>
    </source>
</evidence>
<keyword evidence="3" id="KW-1185">Reference proteome</keyword>
<comment type="caution">
    <text evidence="2">The sequence shown here is derived from an EMBL/GenBank/DDBJ whole genome shotgun (WGS) entry which is preliminary data.</text>
</comment>
<evidence type="ECO:0000313" key="2">
    <source>
        <dbReference type="EMBL" id="GGW48860.1"/>
    </source>
</evidence>
<proteinExistence type="predicted"/>
<sequence>MRLFLPGGLRRLRRVRRLLRLRLLLSLRRVLRGLERSRTRRSSATSHAAELRRVLAPSPDRASQPRRANKHLQAAQLVREGCVLPGGARSFTRFRVKGYPEGRLPDIPGARVAAGSAC</sequence>
<feature type="region of interest" description="Disordered" evidence="1">
    <location>
        <begin position="36"/>
        <end position="68"/>
    </location>
</feature>
<organism evidence="2 3">
    <name type="scientific">Streptomyces lucensis JCM 4490</name>
    <dbReference type="NCBI Taxonomy" id="1306176"/>
    <lineage>
        <taxon>Bacteria</taxon>
        <taxon>Bacillati</taxon>
        <taxon>Actinomycetota</taxon>
        <taxon>Actinomycetes</taxon>
        <taxon>Kitasatosporales</taxon>
        <taxon>Streptomycetaceae</taxon>
        <taxon>Streptomyces</taxon>
    </lineage>
</organism>
<reference evidence="2 3" key="1">
    <citation type="journal article" date="2014" name="Int. J. Syst. Evol. Microbiol.">
        <title>Complete genome sequence of Corynebacterium casei LMG S-19264T (=DSM 44701T), isolated from a smear-ripened cheese.</title>
        <authorList>
            <consortium name="US DOE Joint Genome Institute (JGI-PGF)"/>
            <person name="Walter F."/>
            <person name="Albersmeier A."/>
            <person name="Kalinowski J."/>
            <person name="Ruckert C."/>
        </authorList>
    </citation>
    <scope>NUCLEOTIDE SEQUENCE [LARGE SCALE GENOMIC DNA]</scope>
    <source>
        <strain evidence="2 3">JCM 4490</strain>
    </source>
</reference>
<accession>A0A918J538</accession>
<name>A0A918J538_9ACTN</name>
<dbReference type="EMBL" id="BMUE01000005">
    <property type="protein sequence ID" value="GGW48860.1"/>
    <property type="molecule type" value="Genomic_DNA"/>
</dbReference>
<gene>
    <name evidence="2" type="ORF">GCM10010503_27090</name>
</gene>
<dbReference type="AlphaFoldDB" id="A0A918J538"/>
<protein>
    <submittedName>
        <fullName evidence="2">Uncharacterized protein</fullName>
    </submittedName>
</protein>
<evidence type="ECO:0000256" key="1">
    <source>
        <dbReference type="SAM" id="MobiDB-lite"/>
    </source>
</evidence>